<feature type="signal peptide" evidence="1">
    <location>
        <begin position="1"/>
        <end position="21"/>
    </location>
</feature>
<protein>
    <submittedName>
        <fullName evidence="2">Uncharacterized protein</fullName>
    </submittedName>
</protein>
<keyword evidence="1" id="KW-0732">Signal</keyword>
<dbReference type="EMBL" id="JAFNEN010006438">
    <property type="protein sequence ID" value="KAG8155943.1"/>
    <property type="molecule type" value="Genomic_DNA"/>
</dbReference>
<dbReference type="Proteomes" id="UP000827092">
    <property type="component" value="Unassembled WGS sequence"/>
</dbReference>
<evidence type="ECO:0000313" key="3">
    <source>
        <dbReference type="Proteomes" id="UP000827092"/>
    </source>
</evidence>
<accession>A0AAV6TDU4</accession>
<comment type="caution">
    <text evidence="2">The sequence shown here is derived from an EMBL/GenBank/DDBJ whole genome shotgun (WGS) entry which is preliminary data.</text>
</comment>
<organism evidence="2 3">
    <name type="scientific">Oedothorax gibbosus</name>
    <dbReference type="NCBI Taxonomy" id="931172"/>
    <lineage>
        <taxon>Eukaryota</taxon>
        <taxon>Metazoa</taxon>
        <taxon>Ecdysozoa</taxon>
        <taxon>Arthropoda</taxon>
        <taxon>Chelicerata</taxon>
        <taxon>Arachnida</taxon>
        <taxon>Araneae</taxon>
        <taxon>Araneomorphae</taxon>
        <taxon>Entelegynae</taxon>
        <taxon>Araneoidea</taxon>
        <taxon>Linyphiidae</taxon>
        <taxon>Erigoninae</taxon>
        <taxon>Oedothorax</taxon>
    </lineage>
</organism>
<evidence type="ECO:0000256" key="1">
    <source>
        <dbReference type="SAM" id="SignalP"/>
    </source>
</evidence>
<feature type="chain" id="PRO_5043775796" evidence="1">
    <location>
        <begin position="22"/>
        <end position="74"/>
    </location>
</feature>
<evidence type="ECO:0000313" key="2">
    <source>
        <dbReference type="EMBL" id="KAG8155943.1"/>
    </source>
</evidence>
<name>A0AAV6TDU4_9ARAC</name>
<dbReference type="AlphaFoldDB" id="A0AAV6TDU4"/>
<keyword evidence="3" id="KW-1185">Reference proteome</keyword>
<sequence length="74" mass="8285">SRPRGLFGSFCWLWFSAGVVWWISCAPDKGCKSLADRPGYAIPVPIYFCENPSQGERAWKNHGGKKNPVELDTV</sequence>
<feature type="non-terminal residue" evidence="2">
    <location>
        <position position="1"/>
    </location>
</feature>
<reference evidence="2 3" key="1">
    <citation type="journal article" date="2022" name="Nat. Ecol. Evol.">
        <title>A masculinizing supergene underlies an exaggerated male reproductive morph in a spider.</title>
        <authorList>
            <person name="Hendrickx F."/>
            <person name="De Corte Z."/>
            <person name="Sonet G."/>
            <person name="Van Belleghem S.M."/>
            <person name="Kostlbacher S."/>
            <person name="Vangestel C."/>
        </authorList>
    </citation>
    <scope>NUCLEOTIDE SEQUENCE [LARGE SCALE GENOMIC DNA]</scope>
    <source>
        <strain evidence="2">W744_W776</strain>
    </source>
</reference>
<gene>
    <name evidence="2" type="ORF">JTE90_012248</name>
</gene>
<proteinExistence type="predicted"/>